<feature type="compositionally biased region" description="Low complexity" evidence="2">
    <location>
        <begin position="382"/>
        <end position="467"/>
    </location>
</feature>
<dbReference type="InterPro" id="IPR011990">
    <property type="entry name" value="TPR-like_helical_dom_sf"/>
</dbReference>
<feature type="domain" description="HTH cro/C1-type" evidence="3">
    <location>
        <begin position="31"/>
        <end position="84"/>
    </location>
</feature>
<dbReference type="Gene3D" id="1.25.40.10">
    <property type="entry name" value="Tetratricopeptide repeat domain"/>
    <property type="match status" value="2"/>
</dbReference>
<evidence type="ECO:0000256" key="2">
    <source>
        <dbReference type="SAM" id="MobiDB-lite"/>
    </source>
</evidence>
<evidence type="ECO:0000256" key="1">
    <source>
        <dbReference type="SAM" id="Coils"/>
    </source>
</evidence>
<dbReference type="SUPFAM" id="SSF47413">
    <property type="entry name" value="lambda repressor-like DNA-binding domains"/>
    <property type="match status" value="1"/>
</dbReference>
<dbReference type="GO" id="GO:0003677">
    <property type="term" value="F:DNA binding"/>
    <property type="evidence" value="ECO:0007669"/>
    <property type="project" value="InterPro"/>
</dbReference>
<dbReference type="InterPro" id="IPR019734">
    <property type="entry name" value="TPR_rpt"/>
</dbReference>
<keyword evidence="5" id="KW-1185">Reference proteome</keyword>
<dbReference type="PROSITE" id="PS50943">
    <property type="entry name" value="HTH_CROC1"/>
    <property type="match status" value="1"/>
</dbReference>
<evidence type="ECO:0000313" key="5">
    <source>
        <dbReference type="Proteomes" id="UP001142400"/>
    </source>
</evidence>
<feature type="compositionally biased region" description="Low complexity" evidence="2">
    <location>
        <begin position="8"/>
        <end position="22"/>
    </location>
</feature>
<proteinExistence type="predicted"/>
<comment type="caution">
    <text evidence="4">The sequence shown here is derived from an EMBL/GenBank/DDBJ whole genome shotgun (WGS) entry which is preliminary data.</text>
</comment>
<keyword evidence="1" id="KW-0175">Coiled coil</keyword>
<dbReference type="CDD" id="cd00093">
    <property type="entry name" value="HTH_XRE"/>
    <property type="match status" value="1"/>
</dbReference>
<gene>
    <name evidence="4" type="ORF">NQU54_09825</name>
</gene>
<accession>A0A9X2LTR2</accession>
<feature type="region of interest" description="Disordered" evidence="2">
    <location>
        <begin position="548"/>
        <end position="567"/>
    </location>
</feature>
<dbReference type="SUPFAM" id="SSF48452">
    <property type="entry name" value="TPR-like"/>
    <property type="match status" value="2"/>
</dbReference>
<dbReference type="Pfam" id="PF01381">
    <property type="entry name" value="HTH_3"/>
    <property type="match status" value="1"/>
</dbReference>
<dbReference type="InterPro" id="IPR010982">
    <property type="entry name" value="Lambda_DNA-bd_dom_sf"/>
</dbReference>
<dbReference type="RefSeq" id="WP_257630718.1">
    <property type="nucleotide sequence ID" value="NZ_JANIIC010000008.1"/>
</dbReference>
<feature type="region of interest" description="Disordered" evidence="2">
    <location>
        <begin position="366"/>
        <end position="467"/>
    </location>
</feature>
<dbReference type="Proteomes" id="UP001142400">
    <property type="component" value="Unassembled WGS sequence"/>
</dbReference>
<evidence type="ECO:0000313" key="4">
    <source>
        <dbReference type="EMBL" id="MCQ8829373.1"/>
    </source>
</evidence>
<name>A0A9X2LTR2_STRMQ</name>
<protein>
    <submittedName>
        <fullName evidence="4">Helix-turn-helix domain-containing protein</fullName>
    </submittedName>
</protein>
<dbReference type="PANTHER" id="PTHR47691">
    <property type="entry name" value="REGULATOR-RELATED"/>
    <property type="match status" value="1"/>
</dbReference>
<dbReference type="PANTHER" id="PTHR47691:SF3">
    <property type="entry name" value="HTH-TYPE TRANSCRIPTIONAL REGULATOR RV0890C-RELATED"/>
    <property type="match status" value="1"/>
</dbReference>
<evidence type="ECO:0000259" key="3">
    <source>
        <dbReference type="PROSITE" id="PS50943"/>
    </source>
</evidence>
<dbReference type="AlphaFoldDB" id="A0A9X2LTR2"/>
<organism evidence="4 5">
    <name type="scientific">Streptomyces malaysiensis subsp. samsunensis</name>
    <dbReference type="NCBI Taxonomy" id="459658"/>
    <lineage>
        <taxon>Bacteria</taxon>
        <taxon>Bacillati</taxon>
        <taxon>Actinomycetota</taxon>
        <taxon>Actinomycetes</taxon>
        <taxon>Kitasatosporales</taxon>
        <taxon>Streptomycetaceae</taxon>
        <taxon>Streptomyces</taxon>
        <taxon>Streptomyces violaceusniger group</taxon>
    </lineage>
</organism>
<sequence>MADRSAGDGRTAGTVTGAAGAESTAELGRRVLRLRTERGFTQRQLAEPAYTAAYVSTLEAGKVRPSEAALRHLADRLGVSYEELTTGRSPRDATRLRAALTDARRALATGAAEDATGLFEEVRDEAERLGFAEERSAALLGLGDCALETGELTLARDHFEDVERLLAGEPLPRRIPAIRGRAVAHLLAGELRYSCYLLESAIDELNASGLHDPYALLLLYTAAIAPYMDMGAHARAVRAAELALALAPSVDDPGLIARMHRGVARTLIAEGRTAEADASLAKAQELYEQLRIHTDLAHCHWMRGYVHAQDGNLERAERELRTARDMLASKRAALFTVQVEVELADVLRRRGRTAEAEALLLPLLARSPAPGPVNAPGPVETPEPATTPEAAPGPMTAPGAAPEPATAPGAAPEPMTAPGAAPEPATTPEAAPEPATAPGAAPEPATAPGAAPEPMTAPGGPGATADEAGLTAERGAVHAGGAHRLLGLIADERGDVEAAEEHYCAALSLLERTGAAGDLADLCRLLGDLLRREGRLEAAMDAYRTGLGHRAAPGTTTLGPAPAEPPM</sequence>
<dbReference type="Gene3D" id="1.10.260.40">
    <property type="entry name" value="lambda repressor-like DNA-binding domains"/>
    <property type="match status" value="1"/>
</dbReference>
<dbReference type="EMBL" id="JANIIC010000008">
    <property type="protein sequence ID" value="MCQ8829373.1"/>
    <property type="molecule type" value="Genomic_DNA"/>
</dbReference>
<feature type="coiled-coil region" evidence="1">
    <location>
        <begin position="306"/>
        <end position="333"/>
    </location>
</feature>
<feature type="region of interest" description="Disordered" evidence="2">
    <location>
        <begin position="1"/>
        <end position="22"/>
    </location>
</feature>
<feature type="compositionally biased region" description="Pro residues" evidence="2">
    <location>
        <begin position="369"/>
        <end position="381"/>
    </location>
</feature>
<dbReference type="InterPro" id="IPR001387">
    <property type="entry name" value="Cro/C1-type_HTH"/>
</dbReference>
<reference evidence="4" key="1">
    <citation type="submission" date="2022-06" db="EMBL/GenBank/DDBJ databases">
        <title>WGS of actinobacteria.</title>
        <authorList>
            <person name="Thawai C."/>
        </authorList>
    </citation>
    <scope>NUCLEOTIDE SEQUENCE</scope>
    <source>
        <strain evidence="4">DSM 42010</strain>
    </source>
</reference>
<dbReference type="SMART" id="SM00028">
    <property type="entry name" value="TPR"/>
    <property type="match status" value="5"/>
</dbReference>
<dbReference type="SMART" id="SM00530">
    <property type="entry name" value="HTH_XRE"/>
    <property type="match status" value="1"/>
</dbReference>